<accession>A0ABS7CGC7</accession>
<reference evidence="4 5" key="1">
    <citation type="submission" date="2021-07" db="EMBL/GenBank/DDBJ databases">
        <title>Paenibacillus radiodurans sp. nov., isolated from the southeastern edge of Tengger Desert.</title>
        <authorList>
            <person name="Zhang G."/>
        </authorList>
    </citation>
    <scope>NUCLEOTIDE SEQUENCE [LARGE SCALE GENOMIC DNA]</scope>
    <source>
        <strain evidence="4 5">CCM 7311</strain>
    </source>
</reference>
<dbReference type="EMBL" id="JAHZIK010001948">
    <property type="protein sequence ID" value="MBW7459985.1"/>
    <property type="molecule type" value="Genomic_DNA"/>
</dbReference>
<keyword evidence="5" id="KW-1185">Reference proteome</keyword>
<dbReference type="Gene3D" id="3.40.190.10">
    <property type="entry name" value="Periplasmic binding protein-like II"/>
    <property type="match status" value="1"/>
</dbReference>
<dbReference type="Pfam" id="PF13379">
    <property type="entry name" value="NMT1_2"/>
    <property type="match status" value="1"/>
</dbReference>
<gene>
    <name evidence="4" type="ORF">K0U00_38585</name>
</gene>
<organism evidence="4 5">
    <name type="scientific">Paenibacillus sepulcri</name>
    <dbReference type="NCBI Taxonomy" id="359917"/>
    <lineage>
        <taxon>Bacteria</taxon>
        <taxon>Bacillati</taxon>
        <taxon>Bacillota</taxon>
        <taxon>Bacilli</taxon>
        <taxon>Bacillales</taxon>
        <taxon>Paenibacillaceae</taxon>
        <taxon>Paenibacillus</taxon>
    </lineage>
</organism>
<keyword evidence="3" id="KW-0732">Signal</keyword>
<dbReference type="Proteomes" id="UP001519887">
    <property type="component" value="Unassembled WGS sequence"/>
</dbReference>
<feature type="non-terminal residue" evidence="4">
    <location>
        <position position="1"/>
    </location>
</feature>
<protein>
    <submittedName>
        <fullName evidence="4">ABC transporter substrate-binding protein</fullName>
    </submittedName>
</protein>
<sequence length="193" mass="21053">VKDLAGKKIAISALHSQNAVSVQKVIKAAGVDISKVQFIETPSPSQADALKSKQVDAVVTVDPYTTQLTSSGVGRVISWPNIESIPEQPLGAWFAKSKFITDNPDIITGFTNSLKEAMDYLNGDETRAKQEVAAYTGLDPALVKDMPMIGWNYKVDPAKWQAVIDMMVESGEMEKAHTTDEFFSDALKSFIVE</sequence>
<dbReference type="PANTHER" id="PTHR30024">
    <property type="entry name" value="ALIPHATIC SULFONATES-BINDING PROTEIN-RELATED"/>
    <property type="match status" value="1"/>
</dbReference>
<evidence type="ECO:0000256" key="1">
    <source>
        <dbReference type="ARBA" id="ARBA00004418"/>
    </source>
</evidence>
<evidence type="ECO:0000313" key="5">
    <source>
        <dbReference type="Proteomes" id="UP001519887"/>
    </source>
</evidence>
<comment type="similarity">
    <text evidence="2">Belongs to the bacterial solute-binding protein SsuA/TauA family.</text>
</comment>
<comment type="subcellular location">
    <subcellularLocation>
        <location evidence="1">Periplasm</location>
    </subcellularLocation>
</comment>
<comment type="caution">
    <text evidence="4">The sequence shown here is derived from an EMBL/GenBank/DDBJ whole genome shotgun (WGS) entry which is preliminary data.</text>
</comment>
<dbReference type="PANTHER" id="PTHR30024:SF47">
    <property type="entry name" value="TAURINE-BINDING PERIPLASMIC PROTEIN"/>
    <property type="match status" value="1"/>
</dbReference>
<dbReference type="SUPFAM" id="SSF53850">
    <property type="entry name" value="Periplasmic binding protein-like II"/>
    <property type="match status" value="1"/>
</dbReference>
<evidence type="ECO:0000256" key="2">
    <source>
        <dbReference type="ARBA" id="ARBA00010742"/>
    </source>
</evidence>
<evidence type="ECO:0000256" key="3">
    <source>
        <dbReference type="ARBA" id="ARBA00022729"/>
    </source>
</evidence>
<proteinExistence type="inferred from homology"/>
<evidence type="ECO:0000313" key="4">
    <source>
        <dbReference type="EMBL" id="MBW7459985.1"/>
    </source>
</evidence>
<name>A0ABS7CGC7_9BACL</name>